<evidence type="ECO:0000313" key="11">
    <source>
        <dbReference type="EMBL" id="PRP75468.1"/>
    </source>
</evidence>
<dbReference type="EMBL" id="MDYQ01000382">
    <property type="protein sequence ID" value="PRP75468.1"/>
    <property type="molecule type" value="Genomic_DNA"/>
</dbReference>
<dbReference type="GO" id="GO:0006189">
    <property type="term" value="P:'de novo' IMP biosynthetic process"/>
    <property type="evidence" value="ECO:0007669"/>
    <property type="project" value="InterPro"/>
</dbReference>
<evidence type="ECO:0000256" key="7">
    <source>
        <dbReference type="ARBA" id="ARBA00041324"/>
    </source>
</evidence>
<dbReference type="PANTHER" id="PTHR43369:SF2">
    <property type="entry name" value="PHOSPHORIBOSYLGLYCINAMIDE FORMYLTRANSFERASE"/>
    <property type="match status" value="1"/>
</dbReference>
<evidence type="ECO:0000256" key="5">
    <source>
        <dbReference type="ARBA" id="ARBA00022755"/>
    </source>
</evidence>
<feature type="domain" description="Formyl transferase N-terminal" evidence="10">
    <location>
        <begin position="2"/>
        <end position="190"/>
    </location>
</feature>
<evidence type="ECO:0000256" key="9">
    <source>
        <dbReference type="ARBA" id="ARBA00047664"/>
    </source>
</evidence>
<keyword evidence="4 11" id="KW-0808">Transferase</keyword>
<dbReference type="InterPro" id="IPR036477">
    <property type="entry name" value="Formyl_transf_N_sf"/>
</dbReference>
<comment type="catalytic activity">
    <reaction evidence="9">
        <text>N(1)-(5-phospho-beta-D-ribosyl)glycinamide + (6R)-10-formyltetrahydrofolate = N(2)-formyl-N(1)-(5-phospho-beta-D-ribosyl)glycinamide + (6S)-5,6,7,8-tetrahydrofolate + H(+)</text>
        <dbReference type="Rhea" id="RHEA:15053"/>
        <dbReference type="ChEBI" id="CHEBI:15378"/>
        <dbReference type="ChEBI" id="CHEBI:57453"/>
        <dbReference type="ChEBI" id="CHEBI:143788"/>
        <dbReference type="ChEBI" id="CHEBI:147286"/>
        <dbReference type="ChEBI" id="CHEBI:195366"/>
        <dbReference type="EC" id="2.1.2.2"/>
    </reaction>
</comment>
<dbReference type="GO" id="GO:0004644">
    <property type="term" value="F:phosphoribosylglycinamide formyltransferase activity"/>
    <property type="evidence" value="ECO:0007669"/>
    <property type="project" value="UniProtKB-EC"/>
</dbReference>
<name>A0A2P6MUS2_9EUKA</name>
<dbReference type="SUPFAM" id="SSF53328">
    <property type="entry name" value="Formyltransferase"/>
    <property type="match status" value="1"/>
</dbReference>
<evidence type="ECO:0000256" key="3">
    <source>
        <dbReference type="ARBA" id="ARBA00022076"/>
    </source>
</evidence>
<evidence type="ECO:0000256" key="6">
    <source>
        <dbReference type="ARBA" id="ARBA00038440"/>
    </source>
</evidence>
<gene>
    <name evidence="11" type="ORF">PROFUN_15718</name>
</gene>
<dbReference type="AlphaFoldDB" id="A0A2P6MUS2"/>
<sequence length="239" mass="26723">MKRVVVLISGNGSNLQAIIDSMERKEVPNAQITLVISNKKEAFGLERAKKHNIATKYFPLKPYLDSKTRSQFDLDLAQVVNGETPDLIVLAGWMLILSPNFLDSVKAPVINLHPALPGQFAGTHAIERAHSAYQEGKIQHTGVMVHRVIPEIDAGETILSEVVPIHPEDTLEALEDRMHQTEHRILVAAIRKILIPRVASSSRAEIKTFDNIQEECPKRLLLHSSYFNLGKFFSHNSGR</sequence>
<dbReference type="STRING" id="1890364.A0A2P6MUS2"/>
<evidence type="ECO:0000256" key="8">
    <source>
        <dbReference type="ARBA" id="ARBA00041682"/>
    </source>
</evidence>
<dbReference type="PANTHER" id="PTHR43369">
    <property type="entry name" value="PHOSPHORIBOSYLGLYCINAMIDE FORMYLTRANSFERASE"/>
    <property type="match status" value="1"/>
</dbReference>
<reference evidence="11 12" key="1">
    <citation type="journal article" date="2018" name="Genome Biol. Evol.">
        <title>Multiple Roots of Fruiting Body Formation in Amoebozoa.</title>
        <authorList>
            <person name="Hillmann F."/>
            <person name="Forbes G."/>
            <person name="Novohradska S."/>
            <person name="Ferling I."/>
            <person name="Riege K."/>
            <person name="Groth M."/>
            <person name="Westermann M."/>
            <person name="Marz M."/>
            <person name="Spaller T."/>
            <person name="Winckler T."/>
            <person name="Schaap P."/>
            <person name="Glockner G."/>
        </authorList>
    </citation>
    <scope>NUCLEOTIDE SEQUENCE [LARGE SCALE GENOMIC DNA]</scope>
    <source>
        <strain evidence="11 12">Jena</strain>
    </source>
</reference>
<comment type="similarity">
    <text evidence="6">Belongs to the GART family.</text>
</comment>
<keyword evidence="5" id="KW-0658">Purine biosynthesis</keyword>
<dbReference type="NCBIfam" id="TIGR00639">
    <property type="entry name" value="PurN"/>
    <property type="match status" value="1"/>
</dbReference>
<proteinExistence type="inferred from homology"/>
<dbReference type="InterPro" id="IPR004607">
    <property type="entry name" value="GART"/>
</dbReference>
<evidence type="ECO:0000313" key="12">
    <source>
        <dbReference type="Proteomes" id="UP000241769"/>
    </source>
</evidence>
<dbReference type="InParanoid" id="A0A2P6MUS2"/>
<comment type="pathway">
    <text evidence="1">Purine metabolism; IMP biosynthesis via de novo pathway; N(2)-formyl-N(1)-(5-phospho-D-ribosyl)glycinamide from N(1)-(5-phospho-D-ribosyl)glycinamide (10-formyl THF route): step 1/1.</text>
</comment>
<evidence type="ECO:0000256" key="1">
    <source>
        <dbReference type="ARBA" id="ARBA00005054"/>
    </source>
</evidence>
<organism evidence="11 12">
    <name type="scientific">Planoprotostelium fungivorum</name>
    <dbReference type="NCBI Taxonomy" id="1890364"/>
    <lineage>
        <taxon>Eukaryota</taxon>
        <taxon>Amoebozoa</taxon>
        <taxon>Evosea</taxon>
        <taxon>Variosea</taxon>
        <taxon>Cavosteliida</taxon>
        <taxon>Cavosteliaceae</taxon>
        <taxon>Planoprotostelium</taxon>
    </lineage>
</organism>
<evidence type="ECO:0000256" key="2">
    <source>
        <dbReference type="ARBA" id="ARBA00012254"/>
    </source>
</evidence>
<dbReference type="Proteomes" id="UP000241769">
    <property type="component" value="Unassembled WGS sequence"/>
</dbReference>
<dbReference type="InterPro" id="IPR002376">
    <property type="entry name" value="Formyl_transf_N"/>
</dbReference>
<accession>A0A2P6MUS2</accession>
<dbReference type="GO" id="GO:0005737">
    <property type="term" value="C:cytoplasm"/>
    <property type="evidence" value="ECO:0007669"/>
    <property type="project" value="TreeGrafter"/>
</dbReference>
<dbReference type="FunFam" id="3.40.50.170:FF:000009">
    <property type="entry name" value="Phosphoribosylglycinamide formyltransferase (Eurofung)"/>
    <property type="match status" value="1"/>
</dbReference>
<evidence type="ECO:0000259" key="10">
    <source>
        <dbReference type="Pfam" id="PF00551"/>
    </source>
</evidence>
<dbReference type="FunCoup" id="A0A2P6MUS2">
    <property type="interactions" value="12"/>
</dbReference>
<dbReference type="CDD" id="cd08645">
    <property type="entry name" value="FMT_core_GART"/>
    <property type="match status" value="1"/>
</dbReference>
<dbReference type="OrthoDB" id="5575075at2759"/>
<protein>
    <recommendedName>
        <fullName evidence="3">Phosphoribosylglycinamide formyltransferase</fullName>
        <ecNumber evidence="2">2.1.2.2</ecNumber>
    </recommendedName>
    <alternativeName>
        <fullName evidence="8">5'-phosphoribosylglycinamide transformylase</fullName>
    </alternativeName>
    <alternativeName>
        <fullName evidence="7">GAR transformylase</fullName>
    </alternativeName>
</protein>
<evidence type="ECO:0000256" key="4">
    <source>
        <dbReference type="ARBA" id="ARBA00022679"/>
    </source>
</evidence>
<dbReference type="Gene3D" id="3.40.50.170">
    <property type="entry name" value="Formyl transferase, N-terminal domain"/>
    <property type="match status" value="1"/>
</dbReference>
<dbReference type="EC" id="2.1.2.2" evidence="2"/>
<keyword evidence="12" id="KW-1185">Reference proteome</keyword>
<dbReference type="Pfam" id="PF00551">
    <property type="entry name" value="Formyl_trans_N"/>
    <property type="match status" value="1"/>
</dbReference>
<dbReference type="HAMAP" id="MF_01930">
    <property type="entry name" value="PurN"/>
    <property type="match status" value="1"/>
</dbReference>
<comment type="caution">
    <text evidence="11">The sequence shown here is derived from an EMBL/GenBank/DDBJ whole genome shotgun (WGS) entry which is preliminary data.</text>
</comment>